<organism evidence="2">
    <name type="scientific">marine sediment metagenome</name>
    <dbReference type="NCBI Taxonomy" id="412755"/>
    <lineage>
        <taxon>unclassified sequences</taxon>
        <taxon>metagenomes</taxon>
        <taxon>ecological metagenomes</taxon>
    </lineage>
</organism>
<dbReference type="EMBL" id="LAZR01039951">
    <property type="protein sequence ID" value="KKL15736.1"/>
    <property type="molecule type" value="Genomic_DNA"/>
</dbReference>
<dbReference type="AlphaFoldDB" id="A0A0F9DD96"/>
<dbReference type="Gene3D" id="3.30.950.30">
    <property type="entry name" value="Schlafen, AAA domain"/>
    <property type="match status" value="1"/>
</dbReference>
<reference evidence="2" key="1">
    <citation type="journal article" date="2015" name="Nature">
        <title>Complex archaea that bridge the gap between prokaryotes and eukaryotes.</title>
        <authorList>
            <person name="Spang A."/>
            <person name="Saw J.H."/>
            <person name="Jorgensen S.L."/>
            <person name="Zaremba-Niedzwiedzka K."/>
            <person name="Martijn J."/>
            <person name="Lind A.E."/>
            <person name="van Eijk R."/>
            <person name="Schleper C."/>
            <person name="Guy L."/>
            <person name="Ettema T.J."/>
        </authorList>
    </citation>
    <scope>NUCLEOTIDE SEQUENCE</scope>
</reference>
<proteinExistence type="predicted"/>
<comment type="caution">
    <text evidence="2">The sequence shown here is derived from an EMBL/GenBank/DDBJ whole genome shotgun (WGS) entry which is preliminary data.</text>
</comment>
<name>A0A0F9DD96_9ZZZZ</name>
<feature type="non-terminal residue" evidence="2">
    <location>
        <position position="1"/>
    </location>
</feature>
<evidence type="ECO:0000259" key="1">
    <source>
        <dbReference type="Pfam" id="PF04326"/>
    </source>
</evidence>
<dbReference type="InterPro" id="IPR007421">
    <property type="entry name" value="Schlafen_AlbA_2_dom"/>
</dbReference>
<accession>A0A0F9DD96</accession>
<dbReference type="Pfam" id="PF04326">
    <property type="entry name" value="SLFN_AlbA_2"/>
    <property type="match status" value="1"/>
</dbReference>
<evidence type="ECO:0000313" key="2">
    <source>
        <dbReference type="EMBL" id="KKL15736.1"/>
    </source>
</evidence>
<sequence length="285" mass="31949">HLECKSPLSPTLNRDMKDKLARALSGFSNTAGGVVLWGVATTPHSHSKLDVISHLEPVGNCARFEKQIRAAIPTLTSPSVLKYETKLIKRRRADTQGVIAVYIPFTSGDPLLNNNNNVFYFRSSDEFVPAPYELIKRLFSATDVPDVYPMFTQELVNLETDGSWSIPIIIDNRSTAYAEDMDVSVTIINPSSCENITASKFRDTSDINPGMKVFMASLERGIHRGMPVVVGTLKVKMKTSKRIKRRLDISISTYANRMRARNVKYTLTLAKSKFTVKTISDDYMY</sequence>
<dbReference type="InterPro" id="IPR038461">
    <property type="entry name" value="Schlafen_AlbA_2_dom_sf"/>
</dbReference>
<feature type="domain" description="Schlafen AlbA-2" evidence="1">
    <location>
        <begin position="1"/>
        <end position="126"/>
    </location>
</feature>
<protein>
    <recommendedName>
        <fullName evidence="1">Schlafen AlbA-2 domain-containing protein</fullName>
    </recommendedName>
</protein>
<gene>
    <name evidence="2" type="ORF">LCGC14_2502620</name>
</gene>